<keyword evidence="3" id="KW-1185">Reference proteome</keyword>
<accession>A0A0R3JVD9</accession>
<comment type="caution">
    <text evidence="2">The sequence shown here is derived from an EMBL/GenBank/DDBJ whole genome shotgun (WGS) entry which is preliminary data.</text>
</comment>
<organism evidence="2 3">
    <name type="scientific">Caloramator mitchellensis</name>
    <dbReference type="NCBI Taxonomy" id="908809"/>
    <lineage>
        <taxon>Bacteria</taxon>
        <taxon>Bacillati</taxon>
        <taxon>Bacillota</taxon>
        <taxon>Clostridia</taxon>
        <taxon>Eubacteriales</taxon>
        <taxon>Clostridiaceae</taxon>
        <taxon>Caloramator</taxon>
    </lineage>
</organism>
<proteinExistence type="predicted"/>
<feature type="chain" id="PRO_5006441642" evidence="1">
    <location>
        <begin position="28"/>
        <end position="251"/>
    </location>
</feature>
<evidence type="ECO:0000313" key="3">
    <source>
        <dbReference type="Proteomes" id="UP000052015"/>
    </source>
</evidence>
<dbReference type="AlphaFoldDB" id="A0A0R3JVD9"/>
<keyword evidence="1" id="KW-0732">Signal</keyword>
<dbReference type="Proteomes" id="UP000052015">
    <property type="component" value="Unassembled WGS sequence"/>
</dbReference>
<name>A0A0R3JVD9_CALMK</name>
<feature type="signal peptide" evidence="1">
    <location>
        <begin position="1"/>
        <end position="27"/>
    </location>
</feature>
<reference evidence="2 3" key="1">
    <citation type="submission" date="2015-09" db="EMBL/GenBank/DDBJ databases">
        <title>Draft genome sequence of a Caloramator mitchellensis, a moderate thermophile from the Great Artesian Basin of Australia.</title>
        <authorList>
            <person name="Patel B.K."/>
        </authorList>
    </citation>
    <scope>NUCLEOTIDE SEQUENCE [LARGE SCALE GENOMIC DNA]</scope>
    <source>
        <strain evidence="2 3">VF08</strain>
    </source>
</reference>
<evidence type="ECO:0000256" key="1">
    <source>
        <dbReference type="SAM" id="SignalP"/>
    </source>
</evidence>
<protein>
    <submittedName>
        <fullName evidence="2">Uncharacterized protein</fullName>
    </submittedName>
</protein>
<evidence type="ECO:0000313" key="2">
    <source>
        <dbReference type="EMBL" id="KRQ87558.1"/>
    </source>
</evidence>
<gene>
    <name evidence="2" type="ORF">ABG79_00359</name>
</gene>
<dbReference type="EMBL" id="LKHP01000002">
    <property type="protein sequence ID" value="KRQ87558.1"/>
    <property type="molecule type" value="Genomic_DNA"/>
</dbReference>
<dbReference type="STRING" id="908809.ABG79_00359"/>
<sequence length="251" mass="28670">MRKLRMVTALVLFLCFSVFILNGMVNAQDRSFATFSQSKNVPFTNENIKKFEKRVMDYSSYETKSEKYDNGLIVPNGADPGEGALRTTYTSRWSSGYTYLDDSESSSILSTILNVSLTIAGYFMTTVQNIVIDVASLVFSISWNEVSVSSPGEARLSHSYSYYDHLGQVYTAGSWVTKVDLEAREWYRHEYASFSSGGYTHTGTYDFIPSNGYSYFKAEYKNHFFDDQWILDKTQYIYITSGPNYVDAWTH</sequence>